<evidence type="ECO:0000313" key="2">
    <source>
        <dbReference type="Proteomes" id="UP001454036"/>
    </source>
</evidence>
<name>A0AAV3R9M2_LITER</name>
<reference evidence="1 2" key="1">
    <citation type="submission" date="2024-01" db="EMBL/GenBank/DDBJ databases">
        <title>The complete chloroplast genome sequence of Lithospermum erythrorhizon: insights into the phylogenetic relationship among Boraginaceae species and the maternal lineages of purple gromwells.</title>
        <authorList>
            <person name="Okada T."/>
            <person name="Watanabe K."/>
        </authorList>
    </citation>
    <scope>NUCLEOTIDE SEQUENCE [LARGE SCALE GENOMIC DNA]</scope>
</reference>
<keyword evidence="2" id="KW-1185">Reference proteome</keyword>
<evidence type="ECO:0000313" key="1">
    <source>
        <dbReference type="EMBL" id="GAA0171800.1"/>
    </source>
</evidence>
<proteinExistence type="predicted"/>
<organism evidence="1 2">
    <name type="scientific">Lithospermum erythrorhizon</name>
    <name type="common">Purple gromwell</name>
    <name type="synonym">Lithospermum officinale var. erythrorhizon</name>
    <dbReference type="NCBI Taxonomy" id="34254"/>
    <lineage>
        <taxon>Eukaryota</taxon>
        <taxon>Viridiplantae</taxon>
        <taxon>Streptophyta</taxon>
        <taxon>Embryophyta</taxon>
        <taxon>Tracheophyta</taxon>
        <taxon>Spermatophyta</taxon>
        <taxon>Magnoliopsida</taxon>
        <taxon>eudicotyledons</taxon>
        <taxon>Gunneridae</taxon>
        <taxon>Pentapetalae</taxon>
        <taxon>asterids</taxon>
        <taxon>lamiids</taxon>
        <taxon>Boraginales</taxon>
        <taxon>Boraginaceae</taxon>
        <taxon>Boraginoideae</taxon>
        <taxon>Lithospermeae</taxon>
        <taxon>Lithospermum</taxon>
    </lineage>
</organism>
<dbReference type="AlphaFoldDB" id="A0AAV3R9M2"/>
<accession>A0AAV3R9M2</accession>
<protein>
    <recommendedName>
        <fullName evidence="3">Cytochrome P450</fullName>
    </recommendedName>
</protein>
<comment type="caution">
    <text evidence="1">The sequence shown here is derived from an EMBL/GenBank/DDBJ whole genome shotgun (WGS) entry which is preliminary data.</text>
</comment>
<sequence length="69" mass="8057">MEDDESIASYNNKIKDIANKFFSLGETMSNEKLVRKILRIIYEKFAHNVTDIEEGQDLTIMRMDELMGI</sequence>
<gene>
    <name evidence="1" type="ORF">LIER_25752</name>
</gene>
<dbReference type="Proteomes" id="UP001454036">
    <property type="component" value="Unassembled WGS sequence"/>
</dbReference>
<dbReference type="Pfam" id="PF14223">
    <property type="entry name" value="Retrotran_gag_2"/>
    <property type="match status" value="1"/>
</dbReference>
<dbReference type="EMBL" id="BAABME010007831">
    <property type="protein sequence ID" value="GAA0171800.1"/>
    <property type="molecule type" value="Genomic_DNA"/>
</dbReference>
<evidence type="ECO:0008006" key="3">
    <source>
        <dbReference type="Google" id="ProtNLM"/>
    </source>
</evidence>